<reference evidence="1 2" key="1">
    <citation type="submission" date="2019-12" db="EMBL/GenBank/DDBJ databases">
        <authorList>
            <person name="Kim Y.S."/>
        </authorList>
    </citation>
    <scope>NUCLEOTIDE SEQUENCE [LARGE SCALE GENOMIC DNA]</scope>
    <source>
        <strain evidence="1 2">GA093</strain>
    </source>
</reference>
<evidence type="ECO:0000313" key="2">
    <source>
        <dbReference type="Proteomes" id="UP000471501"/>
    </source>
</evidence>
<name>A0A6I4NRA2_9FLAO</name>
<comment type="caution">
    <text evidence="1">The sequence shown here is derived from an EMBL/GenBank/DDBJ whole genome shotgun (WGS) entry which is preliminary data.</text>
</comment>
<evidence type="ECO:0000313" key="1">
    <source>
        <dbReference type="EMBL" id="MWB93664.1"/>
    </source>
</evidence>
<gene>
    <name evidence="1" type="ORF">GON26_04785</name>
</gene>
<dbReference type="AlphaFoldDB" id="A0A6I4NRA2"/>
<protein>
    <submittedName>
        <fullName evidence="1">Uncharacterized protein</fullName>
    </submittedName>
</protein>
<sequence>MTRVRKNPLFEIYTENNFLIINNTNYVKDNGKYELESISSLELIRNLSFFNKIIEVIFGFSVPAKSNVLRINLENGFKDIVLTNCDIKKVEILIYEKNQMTINKE</sequence>
<accession>A0A6I4NRA2</accession>
<dbReference type="RefSeq" id="WP_160373586.1">
    <property type="nucleotide sequence ID" value="NZ_WSTB01000002.1"/>
</dbReference>
<dbReference type="Proteomes" id="UP000471501">
    <property type="component" value="Unassembled WGS sequence"/>
</dbReference>
<organism evidence="1 2">
    <name type="scientific">Flavobacterium hydrocarbonoxydans</name>
    <dbReference type="NCBI Taxonomy" id="2683249"/>
    <lineage>
        <taxon>Bacteria</taxon>
        <taxon>Pseudomonadati</taxon>
        <taxon>Bacteroidota</taxon>
        <taxon>Flavobacteriia</taxon>
        <taxon>Flavobacteriales</taxon>
        <taxon>Flavobacteriaceae</taxon>
        <taxon>Flavobacterium</taxon>
    </lineage>
</organism>
<keyword evidence="2" id="KW-1185">Reference proteome</keyword>
<dbReference type="EMBL" id="WSTB01000002">
    <property type="protein sequence ID" value="MWB93664.1"/>
    <property type="molecule type" value="Genomic_DNA"/>
</dbReference>
<proteinExistence type="predicted"/>